<dbReference type="PhylomeDB" id="A7SHG9"/>
<dbReference type="GO" id="GO:0005929">
    <property type="term" value="C:cilium"/>
    <property type="evidence" value="ECO:0007669"/>
    <property type="project" value="UniProtKB-ARBA"/>
</dbReference>
<evidence type="ECO:0000256" key="2">
    <source>
        <dbReference type="ARBA" id="ARBA00022737"/>
    </source>
</evidence>
<dbReference type="Gene3D" id="2.130.10.10">
    <property type="entry name" value="YVTN repeat-like/Quinoprotein amine dehydrogenase"/>
    <property type="match status" value="2"/>
</dbReference>
<dbReference type="InterPro" id="IPR055441">
    <property type="entry name" value="Beta-prop_WDR90_POC16_2nd"/>
</dbReference>
<dbReference type="Pfam" id="PF00400">
    <property type="entry name" value="WD40"/>
    <property type="match status" value="1"/>
</dbReference>
<evidence type="ECO:0000256" key="1">
    <source>
        <dbReference type="ARBA" id="ARBA00022574"/>
    </source>
</evidence>
<dbReference type="Proteomes" id="UP000001593">
    <property type="component" value="Unassembled WGS sequence"/>
</dbReference>
<keyword evidence="2" id="KW-0677">Repeat</keyword>
<dbReference type="AlphaFoldDB" id="A7SHG9"/>
<dbReference type="OMA" id="HDNIRIW"/>
<dbReference type="PROSITE" id="PS50082">
    <property type="entry name" value="WD_REPEATS_2"/>
    <property type="match status" value="1"/>
</dbReference>
<dbReference type="SMART" id="SM00320">
    <property type="entry name" value="WD40"/>
    <property type="match status" value="5"/>
</dbReference>
<evidence type="ECO:0000313" key="6">
    <source>
        <dbReference type="Proteomes" id="UP000001593"/>
    </source>
</evidence>
<evidence type="ECO:0000313" key="5">
    <source>
        <dbReference type="EMBL" id="EDO36825.1"/>
    </source>
</evidence>
<feature type="domain" description="WDR90/POC16 second beta-propeller" evidence="4">
    <location>
        <begin position="177"/>
        <end position="337"/>
    </location>
</feature>
<dbReference type="STRING" id="45351.A7SHG9"/>
<evidence type="ECO:0000259" key="4">
    <source>
        <dbReference type="Pfam" id="PF23393"/>
    </source>
</evidence>
<dbReference type="InterPro" id="IPR001680">
    <property type="entry name" value="WD40_rpt"/>
</dbReference>
<protein>
    <recommendedName>
        <fullName evidence="4">WDR90/POC16 second beta-propeller domain-containing protein</fullName>
    </recommendedName>
</protein>
<dbReference type="InterPro" id="IPR019775">
    <property type="entry name" value="WD40_repeat_CS"/>
</dbReference>
<organism evidence="5 6">
    <name type="scientific">Nematostella vectensis</name>
    <name type="common">Starlet sea anemone</name>
    <dbReference type="NCBI Taxonomy" id="45351"/>
    <lineage>
        <taxon>Eukaryota</taxon>
        <taxon>Metazoa</taxon>
        <taxon>Cnidaria</taxon>
        <taxon>Anthozoa</taxon>
        <taxon>Hexacorallia</taxon>
        <taxon>Actiniaria</taxon>
        <taxon>Edwardsiidae</taxon>
        <taxon>Nematostella</taxon>
    </lineage>
</organism>
<dbReference type="SUPFAM" id="SSF50978">
    <property type="entry name" value="WD40 repeat-like"/>
    <property type="match status" value="1"/>
</dbReference>
<keyword evidence="6" id="KW-1185">Reference proteome</keyword>
<feature type="non-terminal residue" evidence="5">
    <location>
        <position position="337"/>
    </location>
</feature>
<accession>A7SHG9</accession>
<dbReference type="InParanoid" id="A7SHG9"/>
<evidence type="ECO:0000256" key="3">
    <source>
        <dbReference type="PROSITE-ProRule" id="PRU00221"/>
    </source>
</evidence>
<dbReference type="InterPro" id="IPR050630">
    <property type="entry name" value="WD_repeat_EMAP"/>
</dbReference>
<dbReference type="EMBL" id="DS469660">
    <property type="protein sequence ID" value="EDO36825.1"/>
    <property type="molecule type" value="Genomic_DNA"/>
</dbReference>
<dbReference type="InterPro" id="IPR015943">
    <property type="entry name" value="WD40/YVTN_repeat-like_dom_sf"/>
</dbReference>
<dbReference type="InterPro" id="IPR036322">
    <property type="entry name" value="WD40_repeat_dom_sf"/>
</dbReference>
<dbReference type="PANTHER" id="PTHR13720:SF24">
    <property type="entry name" value="WD REPEAT-CONTAINING PROTEIN 90"/>
    <property type="match status" value="1"/>
</dbReference>
<dbReference type="PANTHER" id="PTHR13720">
    <property type="entry name" value="WD-40 REPEAT PROTEIN"/>
    <property type="match status" value="1"/>
</dbReference>
<dbReference type="Pfam" id="PF23393">
    <property type="entry name" value="Beta-prop_WDR90_POC16_2nd"/>
    <property type="match status" value="1"/>
</dbReference>
<dbReference type="PROSITE" id="PS00678">
    <property type="entry name" value="WD_REPEATS_1"/>
    <property type="match status" value="1"/>
</dbReference>
<dbReference type="FunFam" id="2.130.10.10:FF:002933">
    <property type="entry name" value="Predicted protein"/>
    <property type="match status" value="1"/>
</dbReference>
<reference evidence="5 6" key="1">
    <citation type="journal article" date="2007" name="Science">
        <title>Sea anemone genome reveals ancestral eumetazoan gene repertoire and genomic organization.</title>
        <authorList>
            <person name="Putnam N.H."/>
            <person name="Srivastava M."/>
            <person name="Hellsten U."/>
            <person name="Dirks B."/>
            <person name="Chapman J."/>
            <person name="Salamov A."/>
            <person name="Terry A."/>
            <person name="Shapiro H."/>
            <person name="Lindquist E."/>
            <person name="Kapitonov V.V."/>
            <person name="Jurka J."/>
            <person name="Genikhovich G."/>
            <person name="Grigoriev I.V."/>
            <person name="Lucas S.M."/>
            <person name="Steele R.E."/>
            <person name="Finnerty J.R."/>
            <person name="Technau U."/>
            <person name="Martindale M.Q."/>
            <person name="Rokhsar D.S."/>
        </authorList>
    </citation>
    <scope>NUCLEOTIDE SEQUENCE [LARGE SCALE GENOMIC DNA]</scope>
    <source>
        <strain evidence="6">CH2 X CH6</strain>
    </source>
</reference>
<name>A7SHG9_NEMVE</name>
<keyword evidence="1 3" id="KW-0853">WD repeat</keyword>
<dbReference type="eggNOG" id="KOG0267">
    <property type="taxonomic scope" value="Eukaryota"/>
</dbReference>
<dbReference type="PROSITE" id="PS50294">
    <property type="entry name" value="WD_REPEATS_REGION"/>
    <property type="match status" value="1"/>
</dbReference>
<proteinExistence type="predicted"/>
<sequence>MVSCGVDNIRFWRLRNGSARSCPVELRQYGPADFTDVAFGVADARDPAERKIYCSTTTGSIFQVDYQKIVLDRVYKLLPIGGIHSNTSMSINALVVNEAFCVTGSDDGYLRLWPLDFRSVFLEAEHEGPVSTVDVTLDGLYILAGTTTGNLGVLNASTRSYTTLMRSHTSTITSMDLDPMRRHMGTVSADGTIRIWDLDTQAQLYDFRAPGEEPCNIAFHPTNNSFACGFTDGTVRVFDIETTNLLAEHKQHRGVVTGLVFAPNGGYLYSAGALGALAMYNASTDDYHLVRMLLNMTARDEELGPSALAVSYEGKRLVFVGPSEFTVTVVDARSLDE</sequence>
<gene>
    <name evidence="5" type="ORF">NEMVEDRAFT_v1g40956</name>
</gene>
<dbReference type="HOGENOM" id="CLU_825335_0_0_1"/>
<feature type="repeat" description="WD" evidence="3">
    <location>
        <begin position="165"/>
        <end position="206"/>
    </location>
</feature>